<organism evidence="1 2">
    <name type="scientific">Ficus carica</name>
    <name type="common">Common fig</name>
    <dbReference type="NCBI Taxonomy" id="3494"/>
    <lineage>
        <taxon>Eukaryota</taxon>
        <taxon>Viridiplantae</taxon>
        <taxon>Streptophyta</taxon>
        <taxon>Embryophyta</taxon>
        <taxon>Tracheophyta</taxon>
        <taxon>Spermatophyta</taxon>
        <taxon>Magnoliopsida</taxon>
        <taxon>eudicotyledons</taxon>
        <taxon>Gunneridae</taxon>
        <taxon>Pentapetalae</taxon>
        <taxon>rosids</taxon>
        <taxon>fabids</taxon>
        <taxon>Rosales</taxon>
        <taxon>Moraceae</taxon>
        <taxon>Ficeae</taxon>
        <taxon>Ficus</taxon>
    </lineage>
</organism>
<protein>
    <submittedName>
        <fullName evidence="1">Uncharacterized protein</fullName>
    </submittedName>
</protein>
<gene>
    <name evidence="1" type="ORF">TIFTF001_047927</name>
</gene>
<keyword evidence="2" id="KW-1185">Reference proteome</keyword>
<evidence type="ECO:0000313" key="2">
    <source>
        <dbReference type="Proteomes" id="UP001187192"/>
    </source>
</evidence>
<accession>A0AA87ZLS6</accession>
<name>A0AA87ZLS6_FICCA</name>
<comment type="caution">
    <text evidence="1">The sequence shown here is derived from an EMBL/GenBank/DDBJ whole genome shotgun (WGS) entry which is preliminary data.</text>
</comment>
<dbReference type="AlphaFoldDB" id="A0AA87ZLS6"/>
<proteinExistence type="predicted"/>
<evidence type="ECO:0000313" key="1">
    <source>
        <dbReference type="EMBL" id="GMN29071.1"/>
    </source>
</evidence>
<dbReference type="EMBL" id="BTGU01005731">
    <property type="protein sequence ID" value="GMN29071.1"/>
    <property type="molecule type" value="Genomic_DNA"/>
</dbReference>
<reference evidence="1" key="1">
    <citation type="submission" date="2023-07" db="EMBL/GenBank/DDBJ databases">
        <title>draft genome sequence of fig (Ficus carica).</title>
        <authorList>
            <person name="Takahashi T."/>
            <person name="Nishimura K."/>
        </authorList>
    </citation>
    <scope>NUCLEOTIDE SEQUENCE</scope>
</reference>
<sequence length="34" mass="3949">MDNGEDEQVDIEDDPEEIIFGDEDWDVFSDVTTE</sequence>
<dbReference type="Proteomes" id="UP001187192">
    <property type="component" value="Unassembled WGS sequence"/>
</dbReference>